<dbReference type="GO" id="GO:0030420">
    <property type="term" value="P:establishment of competence for transformation"/>
    <property type="evidence" value="ECO:0007669"/>
    <property type="project" value="UniProtKB-KW"/>
</dbReference>
<name>A0A9X1XC12_9BACL</name>
<dbReference type="GO" id="GO:0009986">
    <property type="term" value="C:cell surface"/>
    <property type="evidence" value="ECO:0007669"/>
    <property type="project" value="UniProtKB-SubCell"/>
</dbReference>
<comment type="caution">
    <text evidence="4">The sequence shown here is derived from an EMBL/GenBank/DDBJ whole genome shotgun (WGS) entry which is preliminary data.</text>
</comment>
<organism evidence="4 5">
    <name type="scientific">Fictibacillus marinisediminis</name>
    <dbReference type="NCBI Taxonomy" id="2878389"/>
    <lineage>
        <taxon>Bacteria</taxon>
        <taxon>Bacillati</taxon>
        <taxon>Bacillota</taxon>
        <taxon>Bacilli</taxon>
        <taxon>Bacillales</taxon>
        <taxon>Fictibacillaceae</taxon>
        <taxon>Fictibacillus</taxon>
    </lineage>
</organism>
<keyword evidence="2" id="KW-0178">Competence</keyword>
<dbReference type="InterPro" id="IPR012902">
    <property type="entry name" value="N_methyl_site"/>
</dbReference>
<evidence type="ECO:0000256" key="3">
    <source>
        <dbReference type="SAM" id="Phobius"/>
    </source>
</evidence>
<evidence type="ECO:0000313" key="4">
    <source>
        <dbReference type="EMBL" id="MCK6257929.1"/>
    </source>
</evidence>
<sequence length="161" mass="18003">MKKTTESGFTLVEVLISFTILIILTAAVSRFFLQANAYSEQNNKKLVAVNLARQIVEAVEASPPKDVTALTPAVQQAANMNYDTCVQTSLLTQDQCSGFYKHLINNTNYTVKLLITNGQTDEWNEKLVPFTARVDYNDGRDRFVTVEGNYLNTKWKGTSTP</sequence>
<dbReference type="Proteomes" id="UP001139011">
    <property type="component" value="Unassembled WGS sequence"/>
</dbReference>
<proteinExistence type="predicted"/>
<dbReference type="RefSeq" id="WP_248253310.1">
    <property type="nucleotide sequence ID" value="NZ_JAIWJX010000002.1"/>
</dbReference>
<evidence type="ECO:0000256" key="2">
    <source>
        <dbReference type="ARBA" id="ARBA00023287"/>
    </source>
</evidence>
<comment type="subcellular location">
    <subcellularLocation>
        <location evidence="1">Cell surface</location>
    </subcellularLocation>
</comment>
<keyword evidence="5" id="KW-1185">Reference proteome</keyword>
<keyword evidence="3" id="KW-0812">Transmembrane</keyword>
<dbReference type="Pfam" id="PF07963">
    <property type="entry name" value="N_methyl"/>
    <property type="match status" value="1"/>
</dbReference>
<protein>
    <submittedName>
        <fullName evidence="4">Prepilin-type N-terminal cleavage/methylation domain-containing protein</fullName>
    </submittedName>
</protein>
<accession>A0A9X1XC12</accession>
<keyword evidence="3" id="KW-1133">Transmembrane helix</keyword>
<evidence type="ECO:0000256" key="1">
    <source>
        <dbReference type="ARBA" id="ARBA00004241"/>
    </source>
</evidence>
<dbReference type="AlphaFoldDB" id="A0A9X1XC12"/>
<dbReference type="EMBL" id="JAIWJX010000002">
    <property type="protein sequence ID" value="MCK6257929.1"/>
    <property type="molecule type" value="Genomic_DNA"/>
</dbReference>
<feature type="transmembrane region" description="Helical" evidence="3">
    <location>
        <begin position="12"/>
        <end position="33"/>
    </location>
</feature>
<gene>
    <name evidence="4" type="ORF">LCY76_15215</name>
</gene>
<evidence type="ECO:0000313" key="5">
    <source>
        <dbReference type="Proteomes" id="UP001139011"/>
    </source>
</evidence>
<reference evidence="4" key="1">
    <citation type="submission" date="2021-09" db="EMBL/GenBank/DDBJ databases">
        <title>Genome analysis of Fictibacillus sp. KIGAM418 isolated from marine sediment.</title>
        <authorList>
            <person name="Seo M.-J."/>
            <person name="Cho E.-S."/>
            <person name="Hwang C.Y."/>
        </authorList>
    </citation>
    <scope>NUCLEOTIDE SEQUENCE</scope>
    <source>
        <strain evidence="4">KIGAM418</strain>
    </source>
</reference>
<dbReference type="PROSITE" id="PS00409">
    <property type="entry name" value="PROKAR_NTER_METHYL"/>
    <property type="match status" value="1"/>
</dbReference>
<keyword evidence="3" id="KW-0472">Membrane</keyword>